<keyword evidence="7" id="KW-0139">CF(1)</keyword>
<reference evidence="8" key="1">
    <citation type="submission" date="2020-10" db="EMBL/GenBank/DDBJ databases">
        <authorList>
            <person name="Gilroy R."/>
        </authorList>
    </citation>
    <scope>NUCLEOTIDE SEQUENCE</scope>
    <source>
        <strain evidence="8">ChiSjej5B23-6657</strain>
    </source>
</reference>
<dbReference type="Proteomes" id="UP000823912">
    <property type="component" value="Unassembled WGS sequence"/>
</dbReference>
<dbReference type="GO" id="GO:0005886">
    <property type="term" value="C:plasma membrane"/>
    <property type="evidence" value="ECO:0007669"/>
    <property type="project" value="UniProtKB-SubCell"/>
</dbReference>
<evidence type="ECO:0000313" key="8">
    <source>
        <dbReference type="EMBL" id="HIR71277.1"/>
    </source>
</evidence>
<dbReference type="AlphaFoldDB" id="A0A9D1EAJ6"/>
<comment type="similarity">
    <text evidence="7">Belongs to the ATPase delta chain family.</text>
</comment>
<dbReference type="InterPro" id="IPR026015">
    <property type="entry name" value="ATP_synth_OSCP/delta_N_sf"/>
</dbReference>
<sequence>MEEIAQQAFGDALFSLALERNQLKVWRREAEAVAEILKKEEAFVALVSGPWPEKELRIKLLREVFGERVSPELLEWMTLSAEQGVFCHIQAMIGRFVRKADRQLQKEQVTVTAPGELSVAQRKRVERCLNRSIGVAPEDIRYRRDASLIGGMTVRIGDQVLDGSVRTRLRRMKEELLTWNGKAGEESR</sequence>
<dbReference type="SUPFAM" id="SSF47928">
    <property type="entry name" value="N-terminal domain of the delta subunit of the F1F0-ATP synthase"/>
    <property type="match status" value="1"/>
</dbReference>
<evidence type="ECO:0000256" key="6">
    <source>
        <dbReference type="ARBA" id="ARBA00023310"/>
    </source>
</evidence>
<dbReference type="EMBL" id="DVHM01000133">
    <property type="protein sequence ID" value="HIR71277.1"/>
    <property type="molecule type" value="Genomic_DNA"/>
</dbReference>
<dbReference type="GO" id="GO:0045259">
    <property type="term" value="C:proton-transporting ATP synthase complex"/>
    <property type="evidence" value="ECO:0007669"/>
    <property type="project" value="UniProtKB-KW"/>
</dbReference>
<comment type="function">
    <text evidence="7">This protein is part of the stalk that links CF(0) to CF(1). It either transmits conformational changes from CF(0) to CF(1) or is implicated in proton conduction.</text>
</comment>
<evidence type="ECO:0000313" key="9">
    <source>
        <dbReference type="Proteomes" id="UP000823912"/>
    </source>
</evidence>
<accession>A0A9D1EAJ6</accession>
<dbReference type="GO" id="GO:0046933">
    <property type="term" value="F:proton-transporting ATP synthase activity, rotational mechanism"/>
    <property type="evidence" value="ECO:0007669"/>
    <property type="project" value="UniProtKB-UniRule"/>
</dbReference>
<evidence type="ECO:0000256" key="1">
    <source>
        <dbReference type="ARBA" id="ARBA00004370"/>
    </source>
</evidence>
<dbReference type="HAMAP" id="MF_01416">
    <property type="entry name" value="ATP_synth_delta_bact"/>
    <property type="match status" value="1"/>
</dbReference>
<protein>
    <recommendedName>
        <fullName evidence="7">ATP synthase subunit delta</fullName>
    </recommendedName>
    <alternativeName>
        <fullName evidence="7">ATP synthase F(1) sector subunit delta</fullName>
    </alternativeName>
    <alternativeName>
        <fullName evidence="7">F-type ATPase subunit delta</fullName>
        <shortName evidence="7">F-ATPase subunit delta</shortName>
    </alternativeName>
</protein>
<comment type="subcellular location">
    <subcellularLocation>
        <location evidence="7">Cell membrane</location>
        <topology evidence="7">Peripheral membrane protein</topology>
    </subcellularLocation>
    <subcellularLocation>
        <location evidence="1">Membrane</location>
    </subcellularLocation>
</comment>
<keyword evidence="4 7" id="KW-0406">Ion transport</keyword>
<dbReference type="NCBIfam" id="TIGR01145">
    <property type="entry name" value="ATP_synt_delta"/>
    <property type="match status" value="1"/>
</dbReference>
<comment type="caution">
    <text evidence="8">The sequence shown here is derived from an EMBL/GenBank/DDBJ whole genome shotgun (WGS) entry which is preliminary data.</text>
</comment>
<proteinExistence type="inferred from homology"/>
<evidence type="ECO:0000256" key="5">
    <source>
        <dbReference type="ARBA" id="ARBA00023136"/>
    </source>
</evidence>
<reference evidence="8" key="2">
    <citation type="journal article" date="2021" name="PeerJ">
        <title>Extensive microbial diversity within the chicken gut microbiome revealed by metagenomics and culture.</title>
        <authorList>
            <person name="Gilroy R."/>
            <person name="Ravi A."/>
            <person name="Getino M."/>
            <person name="Pursley I."/>
            <person name="Horton D.L."/>
            <person name="Alikhan N.F."/>
            <person name="Baker D."/>
            <person name="Gharbi K."/>
            <person name="Hall N."/>
            <person name="Watson M."/>
            <person name="Adriaenssens E.M."/>
            <person name="Foster-Nyarko E."/>
            <person name="Jarju S."/>
            <person name="Secka A."/>
            <person name="Antonio M."/>
            <person name="Oren A."/>
            <person name="Chaudhuri R.R."/>
            <person name="La Ragione R."/>
            <person name="Hildebrand F."/>
            <person name="Pallen M.J."/>
        </authorList>
    </citation>
    <scope>NUCLEOTIDE SEQUENCE</scope>
    <source>
        <strain evidence="8">ChiSjej5B23-6657</strain>
    </source>
</reference>
<comment type="function">
    <text evidence="7">F(1)F(0) ATP synthase produces ATP from ADP in the presence of a proton or sodium gradient. F-type ATPases consist of two structural domains, F(1) containing the extramembraneous catalytic core and F(0) containing the membrane proton channel, linked together by a central stalk and a peripheral stalk. During catalysis, ATP synthesis in the catalytic domain of F(1) is coupled via a rotary mechanism of the central stalk subunits to proton translocation.</text>
</comment>
<keyword evidence="2 7" id="KW-0813">Transport</keyword>
<evidence type="ECO:0000256" key="4">
    <source>
        <dbReference type="ARBA" id="ARBA00023065"/>
    </source>
</evidence>
<evidence type="ECO:0000256" key="3">
    <source>
        <dbReference type="ARBA" id="ARBA00022781"/>
    </source>
</evidence>
<gene>
    <name evidence="7 8" type="primary">atpH</name>
    <name evidence="8" type="ORF">IAA55_08350</name>
</gene>
<keyword evidence="5 7" id="KW-0472">Membrane</keyword>
<dbReference type="PANTHER" id="PTHR11910">
    <property type="entry name" value="ATP SYNTHASE DELTA CHAIN"/>
    <property type="match status" value="1"/>
</dbReference>
<dbReference type="Pfam" id="PF00213">
    <property type="entry name" value="OSCP"/>
    <property type="match status" value="1"/>
</dbReference>
<keyword evidence="6 7" id="KW-0066">ATP synthesis</keyword>
<keyword evidence="3 7" id="KW-0375">Hydrogen ion transport</keyword>
<keyword evidence="7" id="KW-1003">Cell membrane</keyword>
<dbReference type="InterPro" id="IPR000711">
    <property type="entry name" value="ATPase_OSCP/dsu"/>
</dbReference>
<evidence type="ECO:0000256" key="2">
    <source>
        <dbReference type="ARBA" id="ARBA00022448"/>
    </source>
</evidence>
<dbReference type="Gene3D" id="1.10.520.20">
    <property type="entry name" value="N-terminal domain of the delta subunit of the F1F0-ATP synthase"/>
    <property type="match status" value="1"/>
</dbReference>
<evidence type="ECO:0000256" key="7">
    <source>
        <dbReference type="HAMAP-Rule" id="MF_01416"/>
    </source>
</evidence>
<dbReference type="PRINTS" id="PR00125">
    <property type="entry name" value="ATPASEDELTA"/>
</dbReference>
<name>A0A9D1EAJ6_9FIRM</name>
<organism evidence="8 9">
    <name type="scientific">Candidatus Pullilachnospira gallistercoris</name>
    <dbReference type="NCBI Taxonomy" id="2840911"/>
    <lineage>
        <taxon>Bacteria</taxon>
        <taxon>Bacillati</taxon>
        <taxon>Bacillota</taxon>
        <taxon>Clostridia</taxon>
        <taxon>Lachnospirales</taxon>
        <taxon>Lachnospiraceae</taxon>
        <taxon>Lachnospiraceae incertae sedis</taxon>
        <taxon>Candidatus Pullilachnospira</taxon>
    </lineage>
</organism>